<dbReference type="EMBL" id="JACCBN010000001">
    <property type="protein sequence ID" value="NYD36821.1"/>
    <property type="molecule type" value="Genomic_DNA"/>
</dbReference>
<comment type="caution">
    <text evidence="2">The sequence shown here is derived from an EMBL/GenBank/DDBJ whole genome shotgun (WGS) entry which is preliminary data.</text>
</comment>
<dbReference type="AlphaFoldDB" id="A0A7Y9DWP3"/>
<feature type="region of interest" description="Disordered" evidence="1">
    <location>
        <begin position="140"/>
        <end position="159"/>
    </location>
</feature>
<name>A0A7Y9DWP3_9PSEU</name>
<evidence type="ECO:0000256" key="1">
    <source>
        <dbReference type="SAM" id="MobiDB-lite"/>
    </source>
</evidence>
<dbReference type="RefSeq" id="WP_179794445.1">
    <property type="nucleotide sequence ID" value="NZ_BAABHP010000021.1"/>
</dbReference>
<keyword evidence="3" id="KW-1185">Reference proteome</keyword>
<dbReference type="Proteomes" id="UP000535890">
    <property type="component" value="Unassembled WGS sequence"/>
</dbReference>
<accession>A0A7Y9DWP3</accession>
<evidence type="ECO:0000313" key="2">
    <source>
        <dbReference type="EMBL" id="NYD36821.1"/>
    </source>
</evidence>
<proteinExistence type="predicted"/>
<protein>
    <submittedName>
        <fullName evidence="2">Uncharacterized protein</fullName>
    </submittedName>
</protein>
<sequence>MSANVFLDADGWPLVDRLLADLYRHHVTVADTATVYSGTRFLADTAAPAIRCSRLPGGGREQHQDRHRIEVLTWGRTRAESDAILAQVRGLNAEYSDEGWADVELDRIREDTGPGRVPDPNPSVVPVPLTLVVTVRQQGPGIGWAGMDEDPTTGAPITP</sequence>
<organism evidence="2 3">
    <name type="scientific">Actinomycetospora corticicola</name>
    <dbReference type="NCBI Taxonomy" id="663602"/>
    <lineage>
        <taxon>Bacteria</taxon>
        <taxon>Bacillati</taxon>
        <taxon>Actinomycetota</taxon>
        <taxon>Actinomycetes</taxon>
        <taxon>Pseudonocardiales</taxon>
        <taxon>Pseudonocardiaceae</taxon>
        <taxon>Actinomycetospora</taxon>
    </lineage>
</organism>
<reference evidence="2 3" key="1">
    <citation type="submission" date="2020-07" db="EMBL/GenBank/DDBJ databases">
        <title>Sequencing the genomes of 1000 actinobacteria strains.</title>
        <authorList>
            <person name="Klenk H.-P."/>
        </authorList>
    </citation>
    <scope>NUCLEOTIDE SEQUENCE [LARGE SCALE GENOMIC DNA]</scope>
    <source>
        <strain evidence="2 3">DSM 45772</strain>
    </source>
</reference>
<evidence type="ECO:0000313" key="3">
    <source>
        <dbReference type="Proteomes" id="UP000535890"/>
    </source>
</evidence>
<gene>
    <name evidence="2" type="ORF">BJ983_002923</name>
</gene>